<dbReference type="Proteomes" id="UP000000323">
    <property type="component" value="Chromosome 1"/>
</dbReference>
<sequence>MSRHHQRSLANKRSAEKAHRVSEKRRLRNKSIKNRVRTMISKVRRPLLAGDVATAEQNLAAAISALDRAVSKGVLHRNNAARRKSRLMKALAAARSSASS</sequence>
<evidence type="ECO:0000256" key="4">
    <source>
        <dbReference type="ARBA" id="ARBA00022980"/>
    </source>
</evidence>
<dbReference type="PANTHER" id="PTHR33398:SF1">
    <property type="entry name" value="SMALL RIBOSOMAL SUBUNIT PROTEIN BS20C"/>
    <property type="match status" value="1"/>
</dbReference>
<organism evidence="9 10">
    <name type="scientific">Thermobaculum terrenum (strain ATCC BAA-798 / CCMEE 7001 / YNP1)</name>
    <dbReference type="NCBI Taxonomy" id="525904"/>
    <lineage>
        <taxon>Bacteria</taxon>
        <taxon>Bacillati</taxon>
        <taxon>Chloroflexota</taxon>
        <taxon>Chloroflexia</taxon>
        <taxon>Candidatus Thermobaculales</taxon>
        <taxon>Candidatus Thermobaculaceae</taxon>
        <taxon>Thermobaculum</taxon>
    </lineage>
</organism>
<evidence type="ECO:0000313" key="9">
    <source>
        <dbReference type="EMBL" id="ACZ41864.1"/>
    </source>
</evidence>
<dbReference type="EMBL" id="CP001825">
    <property type="protein sequence ID" value="ACZ41864.1"/>
    <property type="molecule type" value="Genomic_DNA"/>
</dbReference>
<evidence type="ECO:0000313" key="10">
    <source>
        <dbReference type="Proteomes" id="UP000000323"/>
    </source>
</evidence>
<dbReference type="PANTHER" id="PTHR33398">
    <property type="entry name" value="30S RIBOSOMAL PROTEIN S20"/>
    <property type="match status" value="1"/>
</dbReference>
<keyword evidence="2 7" id="KW-0699">rRNA-binding</keyword>
<comment type="function">
    <text evidence="7">Binds directly to 16S ribosomal RNA.</text>
</comment>
<dbReference type="OrthoDB" id="9807974at2"/>
<dbReference type="AlphaFoldDB" id="D1CG08"/>
<name>D1CG08_THET1</name>
<evidence type="ECO:0000256" key="8">
    <source>
        <dbReference type="SAM" id="MobiDB-lite"/>
    </source>
</evidence>
<feature type="compositionally biased region" description="Basic residues" evidence="8">
    <location>
        <begin position="22"/>
        <end position="31"/>
    </location>
</feature>
<dbReference type="GO" id="GO:0015935">
    <property type="term" value="C:small ribosomal subunit"/>
    <property type="evidence" value="ECO:0007669"/>
    <property type="project" value="TreeGrafter"/>
</dbReference>
<keyword evidence="5 7" id="KW-0687">Ribonucleoprotein</keyword>
<accession>D1CG08</accession>
<dbReference type="KEGG" id="ttr:Tter_0947"/>
<evidence type="ECO:0000256" key="6">
    <source>
        <dbReference type="ARBA" id="ARBA00035136"/>
    </source>
</evidence>
<dbReference type="SUPFAM" id="SSF46992">
    <property type="entry name" value="Ribosomal protein S20"/>
    <property type="match status" value="1"/>
</dbReference>
<dbReference type="Gene3D" id="1.20.58.110">
    <property type="entry name" value="Ribosomal protein S20"/>
    <property type="match status" value="1"/>
</dbReference>
<dbReference type="GO" id="GO:0003735">
    <property type="term" value="F:structural constituent of ribosome"/>
    <property type="evidence" value="ECO:0007669"/>
    <property type="project" value="InterPro"/>
</dbReference>
<dbReference type="GO" id="GO:0006412">
    <property type="term" value="P:translation"/>
    <property type="evidence" value="ECO:0007669"/>
    <property type="project" value="UniProtKB-UniRule"/>
</dbReference>
<evidence type="ECO:0000256" key="5">
    <source>
        <dbReference type="ARBA" id="ARBA00023274"/>
    </source>
</evidence>
<proteinExistence type="inferred from homology"/>
<evidence type="ECO:0000256" key="7">
    <source>
        <dbReference type="HAMAP-Rule" id="MF_00500"/>
    </source>
</evidence>
<dbReference type="STRING" id="525904.Tter_0947"/>
<keyword evidence="10" id="KW-1185">Reference proteome</keyword>
<dbReference type="NCBIfam" id="TIGR00029">
    <property type="entry name" value="S20"/>
    <property type="match status" value="1"/>
</dbReference>
<dbReference type="HAMAP" id="MF_00500">
    <property type="entry name" value="Ribosomal_bS20"/>
    <property type="match status" value="1"/>
</dbReference>
<dbReference type="RefSeq" id="WP_012874899.1">
    <property type="nucleotide sequence ID" value="NC_013525.1"/>
</dbReference>
<dbReference type="Pfam" id="PF01649">
    <property type="entry name" value="Ribosomal_S20p"/>
    <property type="match status" value="1"/>
</dbReference>
<dbReference type="GO" id="GO:0070181">
    <property type="term" value="F:small ribosomal subunit rRNA binding"/>
    <property type="evidence" value="ECO:0007669"/>
    <property type="project" value="TreeGrafter"/>
</dbReference>
<keyword evidence="3 7" id="KW-0694">RNA-binding</keyword>
<gene>
    <name evidence="7" type="primary">rpsT</name>
    <name evidence="9" type="ordered locus">Tter_0947</name>
</gene>
<dbReference type="eggNOG" id="COG0268">
    <property type="taxonomic scope" value="Bacteria"/>
</dbReference>
<comment type="similarity">
    <text evidence="1 7">Belongs to the bacterial ribosomal protein bS20 family.</text>
</comment>
<evidence type="ECO:0000256" key="2">
    <source>
        <dbReference type="ARBA" id="ARBA00022730"/>
    </source>
</evidence>
<feature type="region of interest" description="Disordered" evidence="8">
    <location>
        <begin position="1"/>
        <end position="31"/>
    </location>
</feature>
<dbReference type="InterPro" id="IPR036510">
    <property type="entry name" value="Ribosomal_bS20_sf"/>
</dbReference>
<keyword evidence="4 7" id="KW-0689">Ribosomal protein</keyword>
<reference evidence="10" key="1">
    <citation type="journal article" date="2010" name="Stand. Genomic Sci.">
        <title>Complete genome sequence of 'Thermobaculum terrenum' type strain (YNP1).</title>
        <authorList>
            <person name="Kiss H."/>
            <person name="Cleland D."/>
            <person name="Lapidus A."/>
            <person name="Lucas S."/>
            <person name="Glavina Del Rio T."/>
            <person name="Nolan M."/>
            <person name="Tice H."/>
            <person name="Han C."/>
            <person name="Goodwin L."/>
            <person name="Pitluck S."/>
            <person name="Liolios K."/>
            <person name="Ivanova N."/>
            <person name="Mavromatis K."/>
            <person name="Ovchinnikova G."/>
            <person name="Pati A."/>
            <person name="Chen A."/>
            <person name="Palaniappan K."/>
            <person name="Land M."/>
            <person name="Hauser L."/>
            <person name="Chang Y."/>
            <person name="Jeffries C."/>
            <person name="Lu M."/>
            <person name="Brettin T."/>
            <person name="Detter J."/>
            <person name="Goker M."/>
            <person name="Tindall B."/>
            <person name="Beck B."/>
            <person name="McDermott T."/>
            <person name="Woyke T."/>
            <person name="Bristow J."/>
            <person name="Eisen J."/>
            <person name="Markowitz V."/>
            <person name="Hugenholtz P."/>
            <person name="Kyrpides N."/>
            <person name="Klenk H."/>
            <person name="Cheng J."/>
        </authorList>
    </citation>
    <scope>NUCLEOTIDE SEQUENCE [LARGE SCALE GENOMIC DNA]</scope>
    <source>
        <strain evidence="10">ATCC BAA-798 / YNP1</strain>
    </source>
</reference>
<evidence type="ECO:0000256" key="3">
    <source>
        <dbReference type="ARBA" id="ARBA00022884"/>
    </source>
</evidence>
<dbReference type="InterPro" id="IPR002583">
    <property type="entry name" value="Ribosomal_bS20"/>
</dbReference>
<evidence type="ECO:0000256" key="1">
    <source>
        <dbReference type="ARBA" id="ARBA00007634"/>
    </source>
</evidence>
<dbReference type="HOGENOM" id="CLU_160655_3_1_0"/>
<protein>
    <recommendedName>
        <fullName evidence="6 7">Small ribosomal subunit protein bS20</fullName>
    </recommendedName>
</protein>